<protein>
    <submittedName>
        <fullName evidence="1">Retention module-containing protein</fullName>
    </submittedName>
</protein>
<evidence type="ECO:0000313" key="1">
    <source>
        <dbReference type="EMBL" id="MDR5907813.1"/>
    </source>
</evidence>
<evidence type="ECO:0000313" key="2">
    <source>
        <dbReference type="Proteomes" id="UP001251374"/>
    </source>
</evidence>
<comment type="caution">
    <text evidence="1">The sequence shown here is derived from an EMBL/GenBank/DDBJ whole genome shotgun (WGS) entry which is preliminary data.</text>
</comment>
<name>A0ABU1HK11_9GAMM</name>
<reference evidence="1 2" key="1">
    <citation type="submission" date="2023-04" db="EMBL/GenBank/DDBJ databases">
        <title>A long-awaited taxogenomic arrangement of the family Halomonadaceae.</title>
        <authorList>
            <person name="De La Haba R."/>
            <person name="Chuvochina M."/>
            <person name="Wittouck S."/>
            <person name="Arahal D.R."/>
            <person name="Sanchez-Porro C."/>
            <person name="Hugenholtz P."/>
            <person name="Ventosa A."/>
        </authorList>
    </citation>
    <scope>NUCLEOTIDE SEQUENCE [LARGE SCALE GENOMIC DNA]</scope>
    <source>
        <strain evidence="1 2">DSM 26770</strain>
    </source>
</reference>
<dbReference type="InterPro" id="IPR013783">
    <property type="entry name" value="Ig-like_fold"/>
</dbReference>
<feature type="non-terminal residue" evidence="1">
    <location>
        <position position="257"/>
    </location>
</feature>
<dbReference type="Gene3D" id="2.60.40.10">
    <property type="entry name" value="Immunoglobulins"/>
    <property type="match status" value="1"/>
</dbReference>
<organism evidence="1 2">
    <name type="scientific">Franzmannia qiaohouensis</name>
    <dbReference type="NCBI Taxonomy" id="1329370"/>
    <lineage>
        <taxon>Bacteria</taxon>
        <taxon>Pseudomonadati</taxon>
        <taxon>Pseudomonadota</taxon>
        <taxon>Gammaproteobacteria</taxon>
        <taxon>Oceanospirillales</taxon>
        <taxon>Halomonadaceae</taxon>
        <taxon>Franzmannia</taxon>
    </lineage>
</organism>
<keyword evidence="2" id="KW-1185">Reference proteome</keyword>
<dbReference type="RefSeq" id="WP_309725470.1">
    <property type="nucleotide sequence ID" value="NZ_JARWAM010000032.1"/>
</dbReference>
<dbReference type="NCBIfam" id="NF033682">
    <property type="entry name" value="retention_LapA"/>
    <property type="match status" value="1"/>
</dbReference>
<dbReference type="EMBL" id="JARWAM010000032">
    <property type="protein sequence ID" value="MDR5907813.1"/>
    <property type="molecule type" value="Genomic_DNA"/>
</dbReference>
<gene>
    <name evidence="1" type="ORF">QC821_21285</name>
</gene>
<dbReference type="InterPro" id="IPR047777">
    <property type="entry name" value="LapA-like_RM"/>
</dbReference>
<proteinExistence type="predicted"/>
<accession>A0ABU1HK11</accession>
<sequence length="257" mass="26477">MAIATVLSITGQAWARDADGNLRELSVGDILVEGETLVTSDNGSVQLDFLDGLDPTMISGGQEIAMTPDVDVNAPVDVADSEVLDADLEALLAAIDDDEVDLLDVLDPTAAGAGGGAAADGGHGFVRLARITEGVDPLAFEFGSVQTTEFTTPEGEPAPVDELEADAALDEPETEPEPEPTVSITNFEIGSTNNSVSSLLNGTSTNATTVDVTLTGPNGAQTFTDIPVDEDGNWSLDLGSDLPEGDYSVEVIARDGN</sequence>
<dbReference type="Proteomes" id="UP001251374">
    <property type="component" value="Unassembled WGS sequence"/>
</dbReference>